<dbReference type="EMBL" id="CP036528">
    <property type="protein sequence ID" value="QBK25563.1"/>
    <property type="molecule type" value="Genomic_DNA"/>
</dbReference>
<dbReference type="GO" id="GO:0016020">
    <property type="term" value="C:membrane"/>
    <property type="evidence" value="ECO:0007669"/>
    <property type="project" value="InterPro"/>
</dbReference>
<evidence type="ECO:0000313" key="4">
    <source>
        <dbReference type="Proteomes" id="UP000291151"/>
    </source>
</evidence>
<keyword evidence="2" id="KW-0812">Transmembrane</keyword>
<comment type="similarity">
    <text evidence="1">Belongs to the YggT family.</text>
</comment>
<feature type="transmembrane region" description="Helical" evidence="2">
    <location>
        <begin position="6"/>
        <end position="27"/>
    </location>
</feature>
<name>A0A4P6UR29_9BACL</name>
<protein>
    <submittedName>
        <fullName evidence="3">YggT family protein</fullName>
    </submittedName>
</protein>
<accession>A0A4P6UR29</accession>
<dbReference type="PANTHER" id="PTHR33219:SF14">
    <property type="entry name" value="PROTEIN COFACTOR ASSEMBLY OF COMPLEX C SUBUNIT B CCB3, CHLOROPLASTIC-RELATED"/>
    <property type="match status" value="1"/>
</dbReference>
<organism evidence="3 4">
    <name type="scientific">Ureibacillus thermophilus</name>
    <dbReference type="NCBI Taxonomy" id="367743"/>
    <lineage>
        <taxon>Bacteria</taxon>
        <taxon>Bacillati</taxon>
        <taxon>Bacillota</taxon>
        <taxon>Bacilli</taxon>
        <taxon>Bacillales</taxon>
        <taxon>Caryophanaceae</taxon>
        <taxon>Ureibacillus</taxon>
    </lineage>
</organism>
<dbReference type="PANTHER" id="PTHR33219">
    <property type="entry name" value="YLMG HOMOLOG PROTEIN 2, CHLOROPLASTIC"/>
    <property type="match status" value="1"/>
</dbReference>
<keyword evidence="2" id="KW-0472">Membrane</keyword>
<feature type="transmembrane region" description="Helical" evidence="2">
    <location>
        <begin position="65"/>
        <end position="86"/>
    </location>
</feature>
<dbReference type="KEGG" id="uth:DKZ56_06660"/>
<keyword evidence="4" id="KW-1185">Reference proteome</keyword>
<dbReference type="RefSeq" id="WP_208651950.1">
    <property type="nucleotide sequence ID" value="NZ_CP036528.1"/>
</dbReference>
<gene>
    <name evidence="3" type="ORF">DKZ56_06660</name>
</gene>
<evidence type="ECO:0000313" key="3">
    <source>
        <dbReference type="EMBL" id="QBK25563.1"/>
    </source>
</evidence>
<evidence type="ECO:0000256" key="1">
    <source>
        <dbReference type="ARBA" id="ARBA00010894"/>
    </source>
</evidence>
<keyword evidence="2" id="KW-1133">Transmembrane helix</keyword>
<evidence type="ECO:0000256" key="2">
    <source>
        <dbReference type="SAM" id="Phobius"/>
    </source>
</evidence>
<dbReference type="Pfam" id="PF02325">
    <property type="entry name" value="CCB3_YggT"/>
    <property type="match status" value="1"/>
</dbReference>
<sequence>MDIVDIINFVFRIYTLMLIVYILMSWIPSSRDTAFGRFLEKFCEPYLGFFRKFIPPLGMIDFSPIIALLVLTFIEQGIYNLLYMLFY</sequence>
<dbReference type="Proteomes" id="UP000291151">
    <property type="component" value="Chromosome"/>
</dbReference>
<dbReference type="InterPro" id="IPR003425">
    <property type="entry name" value="CCB3/YggT"/>
</dbReference>
<proteinExistence type="inferred from homology"/>
<reference evidence="3 4" key="1">
    <citation type="submission" date="2019-02" db="EMBL/GenBank/DDBJ databases">
        <title>Ureibacillus thermophilus.</title>
        <authorList>
            <person name="Sunny J.S."/>
            <person name="Natarajan A."/>
            <person name="Saleena L.M."/>
        </authorList>
    </citation>
    <scope>NUCLEOTIDE SEQUENCE [LARGE SCALE GENOMIC DNA]</scope>
    <source>
        <strain evidence="3 4">LM102</strain>
    </source>
</reference>
<dbReference type="AlphaFoldDB" id="A0A4P6UR29"/>